<dbReference type="GeneID" id="35122924"/>
<evidence type="ECO:0000313" key="15">
    <source>
        <dbReference type="Proteomes" id="UP000232631"/>
    </source>
</evidence>
<dbReference type="Pfam" id="PF06508">
    <property type="entry name" value="QueC"/>
    <property type="match status" value="1"/>
</dbReference>
<accession>A0A2H4VR00</accession>
<accession>A0A2H4VC17</accession>
<evidence type="ECO:0000256" key="10">
    <source>
        <dbReference type="ARBA" id="ARBA00047890"/>
    </source>
</evidence>
<evidence type="ECO:0000256" key="11">
    <source>
        <dbReference type="HAMAP-Rule" id="MF_01633"/>
    </source>
</evidence>
<evidence type="ECO:0000313" key="16">
    <source>
        <dbReference type="Proteomes" id="UP000232806"/>
    </source>
</evidence>
<feature type="binding site" evidence="11">
    <location>
        <position position="205"/>
    </location>
    <ligand>
        <name>Zn(2+)</name>
        <dbReference type="ChEBI" id="CHEBI:29105"/>
    </ligand>
</feature>
<feature type="binding site" evidence="11">
    <location>
        <position position="202"/>
    </location>
    <ligand>
        <name>Zn(2+)</name>
        <dbReference type="ChEBI" id="CHEBI:29105"/>
    </ligand>
</feature>
<dbReference type="Proteomes" id="UP000232806">
    <property type="component" value="Chromosome"/>
</dbReference>
<dbReference type="CDD" id="cd01995">
    <property type="entry name" value="QueC-like"/>
    <property type="match status" value="1"/>
</dbReference>
<evidence type="ECO:0000313" key="14">
    <source>
        <dbReference type="EMBL" id="NMO09903.1"/>
    </source>
</evidence>
<evidence type="ECO:0000256" key="2">
    <source>
        <dbReference type="ARBA" id="ARBA00022598"/>
    </source>
</evidence>
<organism evidence="13 15">
    <name type="scientific">Methanobacterium subterraneum</name>
    <dbReference type="NCBI Taxonomy" id="59277"/>
    <lineage>
        <taxon>Archaea</taxon>
        <taxon>Methanobacteriati</taxon>
        <taxon>Methanobacteriota</taxon>
        <taxon>Methanomada group</taxon>
        <taxon>Methanobacteria</taxon>
        <taxon>Methanobacteriales</taxon>
        <taxon>Methanobacteriaceae</taxon>
        <taxon>Methanobacterium</taxon>
    </lineage>
</organism>
<proteinExistence type="inferred from homology"/>
<evidence type="ECO:0000313" key="17">
    <source>
        <dbReference type="Proteomes" id="UP000591058"/>
    </source>
</evidence>
<dbReference type="PANTHER" id="PTHR42914:SF1">
    <property type="entry name" value="7-CYANO-7-DEAZAGUANINE SYNTHASE"/>
    <property type="match status" value="1"/>
</dbReference>
<keyword evidence="2 11" id="KW-0436">Ligase</keyword>
<feature type="binding site" evidence="11">
    <location>
        <position position="208"/>
    </location>
    <ligand>
        <name>Zn(2+)</name>
        <dbReference type="ChEBI" id="CHEBI:29105"/>
    </ligand>
</feature>
<name>A0A2H4VR00_9EURY</name>
<dbReference type="GO" id="GO:0008270">
    <property type="term" value="F:zinc ion binding"/>
    <property type="evidence" value="ECO:0007669"/>
    <property type="project" value="UniProtKB-UniRule"/>
</dbReference>
<sequence length="229" mass="25467">MEKRKKAISILSGGLDSAVATSLLAKDYDVHALTFDYGQRSAEMEIKSSRTICGKLGIEHTVIQLPWLAQIGGSALTSEEEVPELSMDQLDDKEVCDETARKVWVPGRNVVFSSIALSFAEAEGAEKIIVGWDLEEAATFPDNSKEFLNAFNHLLDIGSLYDIQIEAPLIDLNKKDIVKLGYEVKAPLELSYSCYNGGNEHCGLCESCMRRKRAFMEANIKDQVEYSEY</sequence>
<comment type="catalytic activity">
    <reaction evidence="10 11">
        <text>7-carboxy-7-carbaguanine + NH4(+) + 2 ATP = 7-cyano-7-carbaguanine + 2 AMP + 2 diphosphate + 2 H(+)</text>
        <dbReference type="Rhea" id="RHEA:27982"/>
        <dbReference type="ChEBI" id="CHEBI:15378"/>
        <dbReference type="ChEBI" id="CHEBI:28938"/>
        <dbReference type="ChEBI" id="CHEBI:30616"/>
        <dbReference type="ChEBI" id="CHEBI:33019"/>
        <dbReference type="ChEBI" id="CHEBI:45075"/>
        <dbReference type="ChEBI" id="CHEBI:61036"/>
        <dbReference type="ChEBI" id="CHEBI:456215"/>
        <dbReference type="EC" id="6.3.4.20"/>
    </reaction>
</comment>
<evidence type="ECO:0000313" key="12">
    <source>
        <dbReference type="EMBL" id="AUB55655.1"/>
    </source>
</evidence>
<dbReference type="GO" id="GO:0005524">
    <property type="term" value="F:ATP binding"/>
    <property type="evidence" value="ECO:0007669"/>
    <property type="project" value="UniProtKB-UniRule"/>
</dbReference>
<protein>
    <recommendedName>
        <fullName evidence="9 11">7-cyano-7-deazaguanine synthase</fullName>
        <ecNumber evidence="9 11">6.3.4.20</ecNumber>
    </recommendedName>
    <alternativeName>
        <fullName evidence="11">7-cyano-7-carbaguanine synthase</fullName>
    </alternativeName>
    <alternativeName>
        <fullName evidence="11">Archaeosine biosynthesis protein QueC</fullName>
    </alternativeName>
    <alternativeName>
        <fullName evidence="11">PreQ(0) synthase</fullName>
    </alternativeName>
</protein>
<keyword evidence="6 11" id="KW-0067">ATP-binding</keyword>
<evidence type="ECO:0000256" key="4">
    <source>
        <dbReference type="ARBA" id="ARBA00022741"/>
    </source>
</evidence>
<evidence type="ECO:0000256" key="8">
    <source>
        <dbReference type="ARBA" id="ARBA00037993"/>
    </source>
</evidence>
<dbReference type="OrthoDB" id="6532at2157"/>
<keyword evidence="4 11" id="KW-0547">Nucleotide-binding</keyword>
<evidence type="ECO:0000256" key="9">
    <source>
        <dbReference type="ARBA" id="ARBA00039149"/>
    </source>
</evidence>
<dbReference type="EMBL" id="CP017766">
    <property type="protein sequence ID" value="AUB55655.1"/>
    <property type="molecule type" value="Genomic_DNA"/>
</dbReference>
<dbReference type="Proteomes" id="UP000232631">
    <property type="component" value="Chromosome"/>
</dbReference>
<dbReference type="EMBL" id="CP017768">
    <property type="protein sequence ID" value="AUB60482.1"/>
    <property type="molecule type" value="Genomic_DNA"/>
</dbReference>
<dbReference type="KEGG" id="msub:BK009_07195"/>
<dbReference type="UniPathway" id="UPA00391"/>
<reference evidence="15 16" key="1">
    <citation type="submission" date="2016-10" db="EMBL/GenBank/DDBJ databases">
        <title>Comparative genomics between deep and shallow subseafloor isolates.</title>
        <authorList>
            <person name="Ishii S."/>
            <person name="Miller J.R."/>
            <person name="Sutton G."/>
            <person name="Suzuki S."/>
            <person name="Methe B."/>
            <person name="Inagaki F."/>
            <person name="Imachi H."/>
        </authorList>
    </citation>
    <scope>NUCLEOTIDE SEQUENCE [LARGE SCALE GENOMIC DNA]</scope>
    <source>
        <strain evidence="13 15">A8p</strain>
        <strain evidence="12 16">MO-MB1</strain>
    </source>
</reference>
<dbReference type="InterPro" id="IPR014729">
    <property type="entry name" value="Rossmann-like_a/b/a_fold"/>
</dbReference>
<feature type="binding site" evidence="11">
    <location>
        <begin position="11"/>
        <end position="21"/>
    </location>
    <ligand>
        <name>ATP</name>
        <dbReference type="ChEBI" id="CHEBI:30616"/>
    </ligand>
</feature>
<feature type="binding site" evidence="11">
    <location>
        <position position="194"/>
    </location>
    <ligand>
        <name>Zn(2+)</name>
        <dbReference type="ChEBI" id="CHEBI:29105"/>
    </ligand>
</feature>
<comment type="cofactor">
    <cofactor evidence="11">
        <name>Zn(2+)</name>
        <dbReference type="ChEBI" id="CHEBI:29105"/>
    </cofactor>
    <text evidence="11">Binds 1 zinc ion per subunit.</text>
</comment>
<dbReference type="SUPFAM" id="SSF52402">
    <property type="entry name" value="Adenine nucleotide alpha hydrolases-like"/>
    <property type="match status" value="1"/>
</dbReference>
<evidence type="ECO:0000256" key="7">
    <source>
        <dbReference type="ARBA" id="ARBA00037768"/>
    </source>
</evidence>
<dbReference type="EC" id="6.3.4.20" evidence="9 11"/>
<comment type="similarity">
    <text evidence="8 11">Belongs to the QueC family.</text>
</comment>
<evidence type="ECO:0000256" key="5">
    <source>
        <dbReference type="ARBA" id="ARBA00022833"/>
    </source>
</evidence>
<dbReference type="NCBIfam" id="TIGR00364">
    <property type="entry name" value="7-cyano-7-deazaguanine synthase QueC"/>
    <property type="match status" value="1"/>
</dbReference>
<dbReference type="Proteomes" id="UP000591058">
    <property type="component" value="Unassembled WGS sequence"/>
</dbReference>
<dbReference type="InterPro" id="IPR018317">
    <property type="entry name" value="QueC"/>
</dbReference>
<keyword evidence="15" id="KW-1185">Reference proteome</keyword>
<dbReference type="HAMAP" id="MF_01633">
    <property type="entry name" value="QueC"/>
    <property type="match status" value="1"/>
</dbReference>
<dbReference type="PIRSF" id="PIRSF006293">
    <property type="entry name" value="ExsB"/>
    <property type="match status" value="1"/>
</dbReference>
<evidence type="ECO:0000256" key="3">
    <source>
        <dbReference type="ARBA" id="ARBA00022723"/>
    </source>
</evidence>
<evidence type="ECO:0000256" key="6">
    <source>
        <dbReference type="ARBA" id="ARBA00022840"/>
    </source>
</evidence>
<evidence type="ECO:0000313" key="13">
    <source>
        <dbReference type="EMBL" id="AUB60482.1"/>
    </source>
</evidence>
<gene>
    <name evidence="11 14" type="primary">queC</name>
    <name evidence="12" type="ORF">BK007_06295</name>
    <name evidence="13" type="ORF">BK009_07195</name>
    <name evidence="14" type="ORF">HG719_08705</name>
</gene>
<comment type="function">
    <text evidence="7 11">Catalyzes the ATP-dependent conversion of 7-carboxy-7-deazaguanine (CDG) to 7-cyano-7-deazaguanine (preQ(0)).</text>
</comment>
<reference evidence="14 17" key="2">
    <citation type="submission" date="2020-04" db="EMBL/GenBank/DDBJ databases">
        <title>Draft genome of Methanobacterium subterraneum isolated from animal feces.</title>
        <authorList>
            <person name="Ouboter H.T."/>
            <person name="Berger S."/>
            <person name="Gungor E."/>
            <person name="Jetten M.S.M."/>
            <person name="Welte C.U."/>
        </authorList>
    </citation>
    <scope>NUCLEOTIDE SEQUENCE [LARGE SCALE GENOMIC DNA]</scope>
    <source>
        <strain evidence="14">HO_2020</strain>
    </source>
</reference>
<dbReference type="Gene3D" id="3.40.50.620">
    <property type="entry name" value="HUPs"/>
    <property type="match status" value="1"/>
</dbReference>
<dbReference type="EMBL" id="JABBYL010000029">
    <property type="protein sequence ID" value="NMO09903.1"/>
    <property type="molecule type" value="Genomic_DNA"/>
</dbReference>
<keyword evidence="5 11" id="KW-0862">Zinc</keyword>
<keyword evidence="3 11" id="KW-0479">Metal-binding</keyword>
<comment type="pathway">
    <text evidence="1 11">Purine metabolism; 7-cyano-7-deazaguanine biosynthesis.</text>
</comment>
<dbReference type="PANTHER" id="PTHR42914">
    <property type="entry name" value="7-CYANO-7-DEAZAGUANINE SYNTHASE"/>
    <property type="match status" value="1"/>
</dbReference>
<dbReference type="RefSeq" id="WP_100905632.1">
    <property type="nucleotide sequence ID" value="NZ_CP017766.1"/>
</dbReference>
<evidence type="ECO:0000256" key="1">
    <source>
        <dbReference type="ARBA" id="ARBA00005061"/>
    </source>
</evidence>
<dbReference type="GO" id="GO:0016879">
    <property type="term" value="F:ligase activity, forming carbon-nitrogen bonds"/>
    <property type="evidence" value="ECO:0007669"/>
    <property type="project" value="UniProtKB-UniRule"/>
</dbReference>
<dbReference type="AlphaFoldDB" id="A0A2H4VR00"/>